<evidence type="ECO:0008006" key="4">
    <source>
        <dbReference type="Google" id="ProtNLM"/>
    </source>
</evidence>
<dbReference type="PANTHER" id="PTHR31579:SF42">
    <property type="entry name" value="DUF506 FAMILY PROTEIN (DUF506)"/>
    <property type="match status" value="1"/>
</dbReference>
<dbReference type="NCBIfam" id="TIGR01615">
    <property type="entry name" value="A_thal_3542"/>
    <property type="match status" value="1"/>
</dbReference>
<dbReference type="PANTHER" id="PTHR31579">
    <property type="entry name" value="OS03G0796600 PROTEIN"/>
    <property type="match status" value="1"/>
</dbReference>
<dbReference type="InterPro" id="IPR006502">
    <property type="entry name" value="PDDEXK-like"/>
</dbReference>
<dbReference type="EMBL" id="CACVBM020001075">
    <property type="protein sequence ID" value="CAA7029084.1"/>
    <property type="molecule type" value="Genomic_DNA"/>
</dbReference>
<proteinExistence type="predicted"/>
<organism evidence="2 3">
    <name type="scientific">Microthlaspi erraticum</name>
    <dbReference type="NCBI Taxonomy" id="1685480"/>
    <lineage>
        <taxon>Eukaryota</taxon>
        <taxon>Viridiplantae</taxon>
        <taxon>Streptophyta</taxon>
        <taxon>Embryophyta</taxon>
        <taxon>Tracheophyta</taxon>
        <taxon>Spermatophyta</taxon>
        <taxon>Magnoliopsida</taxon>
        <taxon>eudicotyledons</taxon>
        <taxon>Gunneridae</taxon>
        <taxon>Pentapetalae</taxon>
        <taxon>rosids</taxon>
        <taxon>malvids</taxon>
        <taxon>Brassicales</taxon>
        <taxon>Brassicaceae</taxon>
        <taxon>Coluteocarpeae</taxon>
        <taxon>Microthlaspi</taxon>
    </lineage>
</organism>
<dbReference type="Proteomes" id="UP000467841">
    <property type="component" value="Unassembled WGS sequence"/>
</dbReference>
<reference evidence="2" key="1">
    <citation type="submission" date="2020-01" db="EMBL/GenBank/DDBJ databases">
        <authorList>
            <person name="Mishra B."/>
        </authorList>
    </citation>
    <scope>NUCLEOTIDE SEQUENCE [LARGE SCALE GENOMIC DNA]</scope>
</reference>
<feature type="region of interest" description="Disordered" evidence="1">
    <location>
        <begin position="57"/>
        <end position="81"/>
    </location>
</feature>
<accession>A0A6D2IPR7</accession>
<name>A0A6D2IPR7_9BRAS</name>
<dbReference type="AlphaFoldDB" id="A0A6D2IPR7"/>
<feature type="compositionally biased region" description="Acidic residues" evidence="1">
    <location>
        <begin position="61"/>
        <end position="81"/>
    </location>
</feature>
<evidence type="ECO:0000313" key="3">
    <source>
        <dbReference type="Proteomes" id="UP000467841"/>
    </source>
</evidence>
<keyword evidence="3" id="KW-1185">Reference proteome</keyword>
<gene>
    <name evidence="2" type="ORF">MERR_LOCUS16319</name>
</gene>
<protein>
    <recommendedName>
        <fullName evidence="4">DUF506 family protein</fullName>
    </recommendedName>
</protein>
<evidence type="ECO:0000256" key="1">
    <source>
        <dbReference type="SAM" id="MobiDB-lite"/>
    </source>
</evidence>
<comment type="caution">
    <text evidence="2">The sequence shown here is derived from an EMBL/GenBank/DDBJ whole genome shotgun (WGS) entry which is preliminary data.</text>
</comment>
<evidence type="ECO:0000313" key="2">
    <source>
        <dbReference type="EMBL" id="CAA7029084.1"/>
    </source>
</evidence>
<sequence>MVEIPGRFDRTAAAFDVAAARLRPPCDSSSGSDHSPEDTADLWDLVESFIDREVTNYLPEEVAEEENDDKSDSEDDDDDYEDVTERLREIIVNHGSGEEERRRIMDEVVNAVGFVGDRRHLMSLLRNKGFDAGLCKSRWAKFGKNTAGKYEYVDVKGGDNKKRFIVETNLPGEFEIARPTTRYVSLLAQLPRVFVGTPEDLKRLVRIMCFEIRRSMKRAEIHVPPWRRNGYMQAKWFGHYKRTSNEVVTKVKSCDCGPRVGFEELVKTKAFQGLKEEESRKRTGLKIGRLTVAFNGSGMGL</sequence>
<dbReference type="OrthoDB" id="548115at2759"/>
<dbReference type="Pfam" id="PF04720">
    <property type="entry name" value="PDDEXK_6"/>
    <property type="match status" value="1"/>
</dbReference>